<feature type="compositionally biased region" description="Low complexity" evidence="1">
    <location>
        <begin position="246"/>
        <end position="260"/>
    </location>
</feature>
<dbReference type="VEuPathDB" id="FungiDB:Z519_11387"/>
<dbReference type="EMBL" id="KN847000">
    <property type="protein sequence ID" value="KIW88276.1"/>
    <property type="molecule type" value="Genomic_DNA"/>
</dbReference>
<reference evidence="2" key="1">
    <citation type="submission" date="2015-01" db="EMBL/GenBank/DDBJ databases">
        <title>The Genome Sequence of Cladophialophora bantiana CBS 173.52.</title>
        <authorList>
            <consortium name="The Broad Institute Genomics Platform"/>
            <person name="Cuomo C."/>
            <person name="de Hoog S."/>
            <person name="Gorbushina A."/>
            <person name="Stielow B."/>
            <person name="Teixiera M."/>
            <person name="Abouelleil A."/>
            <person name="Chapman S.B."/>
            <person name="Priest M."/>
            <person name="Young S.K."/>
            <person name="Wortman J."/>
            <person name="Nusbaum C."/>
            <person name="Birren B."/>
        </authorList>
    </citation>
    <scope>NUCLEOTIDE SEQUENCE [LARGE SCALE GENOMIC DNA]</scope>
    <source>
        <strain evidence="2">CBS 173.52</strain>
    </source>
</reference>
<feature type="region of interest" description="Disordered" evidence="1">
    <location>
        <begin position="309"/>
        <end position="334"/>
    </location>
</feature>
<keyword evidence="3" id="KW-1185">Reference proteome</keyword>
<dbReference type="HOGENOM" id="CLU_055650_0_0_1"/>
<evidence type="ECO:0000256" key="1">
    <source>
        <dbReference type="SAM" id="MobiDB-lite"/>
    </source>
</evidence>
<dbReference type="GeneID" id="27704315"/>
<name>A0A0D2EDR5_CLAB1</name>
<evidence type="ECO:0000313" key="2">
    <source>
        <dbReference type="EMBL" id="KIW88276.1"/>
    </source>
</evidence>
<gene>
    <name evidence="2" type="ORF">Z519_11387</name>
</gene>
<dbReference type="Proteomes" id="UP000053789">
    <property type="component" value="Unassembled WGS sequence"/>
</dbReference>
<feature type="compositionally biased region" description="Polar residues" evidence="1">
    <location>
        <begin position="261"/>
        <end position="270"/>
    </location>
</feature>
<evidence type="ECO:0008006" key="4">
    <source>
        <dbReference type="Google" id="ProtNLM"/>
    </source>
</evidence>
<dbReference type="RefSeq" id="XP_016614945.1">
    <property type="nucleotide sequence ID" value="XM_016769099.1"/>
</dbReference>
<sequence length="411" mass="45334">MEIVGAISAVLAIAVEFVHISRRLRRCIRFLEYAKRDIKVIHNEVEAFSTLLSLFHSTVTDDRLADEGLSTKIKTSKMTQHIVTSGRAALDKIEQILLQVEPMRTDKVYPAHKRWIARWKWSGRKEEWIPVQIELNSIKLSADLLISIVFCQHLVQKLDQLHAEQKNIPNELLQQLFLYTSQVKTLDSRCRRAVKESRRVQSQQAHMLQIGQEILALASRLAKSHIASHPELETVLDHNGVPSFASGKSITSRDSGSSGSPQARPSTRSTPRGPCSGPSSGHVPVPEISSDATDRAPVTEIPANLSALPSVVEIPNPGQHGSGRPPDQVLASGRSSMGSELLGSELPLSRPIPAGGVPTALFGPPEPSTRPSNFRQLEANLAERPVIVDDDRGLREEFRRPRRLSGSSYTS</sequence>
<feature type="region of interest" description="Disordered" evidence="1">
    <location>
        <begin position="237"/>
        <end position="293"/>
    </location>
</feature>
<dbReference type="OrthoDB" id="4159699at2759"/>
<proteinExistence type="predicted"/>
<dbReference type="AlphaFoldDB" id="A0A0D2EDR5"/>
<evidence type="ECO:0000313" key="3">
    <source>
        <dbReference type="Proteomes" id="UP000053789"/>
    </source>
</evidence>
<organism evidence="2 3">
    <name type="scientific">Cladophialophora bantiana (strain ATCC 10958 / CBS 173.52 / CDC B-1940 / NIH 8579)</name>
    <name type="common">Xylohypha bantiana</name>
    <dbReference type="NCBI Taxonomy" id="1442370"/>
    <lineage>
        <taxon>Eukaryota</taxon>
        <taxon>Fungi</taxon>
        <taxon>Dikarya</taxon>
        <taxon>Ascomycota</taxon>
        <taxon>Pezizomycotina</taxon>
        <taxon>Eurotiomycetes</taxon>
        <taxon>Chaetothyriomycetidae</taxon>
        <taxon>Chaetothyriales</taxon>
        <taxon>Herpotrichiellaceae</taxon>
        <taxon>Cladophialophora</taxon>
    </lineage>
</organism>
<protein>
    <recommendedName>
        <fullName evidence="4">Fungal N-terminal domain-containing protein</fullName>
    </recommendedName>
</protein>
<feature type="region of interest" description="Disordered" evidence="1">
    <location>
        <begin position="351"/>
        <end position="372"/>
    </location>
</feature>
<accession>A0A0D2EDR5</accession>